<comment type="caution">
    <text evidence="2">The sequence shown here is derived from an EMBL/GenBank/DDBJ whole genome shotgun (WGS) entry which is preliminary data.</text>
</comment>
<evidence type="ECO:0000313" key="3">
    <source>
        <dbReference type="Proteomes" id="UP001518989"/>
    </source>
</evidence>
<sequence length="233" mass="25309">MKKAEEVTVDQTTGWPSAVPEMAELERASEAAHTRYGTMTDRLAAAQQQILVGVAKRDALVERTRAGEVVPGIEVANVEIEIRAAESSAALMAEALPSLEAEVEKADRVILALAEKLTAQSAAVLLAAYKRSEAEAEDAVKRQDAARSRYERRRGPMFNMPGYVPDPHRFDEAMSLYAPATLARINAGRAQKVAAEKAAERAAAQPGWLTKYGPAREGANIYEILSPRTRNHA</sequence>
<keyword evidence="3" id="KW-1185">Reference proteome</keyword>
<feature type="region of interest" description="Disordered" evidence="1">
    <location>
        <begin position="1"/>
        <end position="20"/>
    </location>
</feature>
<dbReference type="EMBL" id="JACTNG010000023">
    <property type="protein sequence ID" value="MBO1081827.1"/>
    <property type="molecule type" value="Genomic_DNA"/>
</dbReference>
<dbReference type="Proteomes" id="UP001518989">
    <property type="component" value="Unassembled WGS sequence"/>
</dbReference>
<proteinExistence type="predicted"/>
<evidence type="ECO:0000256" key="1">
    <source>
        <dbReference type="SAM" id="MobiDB-lite"/>
    </source>
</evidence>
<gene>
    <name evidence="2" type="ORF">IAI61_22630</name>
</gene>
<name>A0ABS3KY56_9PROT</name>
<organism evidence="2 3">
    <name type="scientific">Roseomonas haemaphysalidis</name>
    <dbReference type="NCBI Taxonomy" id="2768162"/>
    <lineage>
        <taxon>Bacteria</taxon>
        <taxon>Pseudomonadati</taxon>
        <taxon>Pseudomonadota</taxon>
        <taxon>Alphaproteobacteria</taxon>
        <taxon>Acetobacterales</taxon>
        <taxon>Roseomonadaceae</taxon>
        <taxon>Roseomonas</taxon>
    </lineage>
</organism>
<dbReference type="RefSeq" id="WP_207420014.1">
    <property type="nucleotide sequence ID" value="NZ_CP061184.1"/>
</dbReference>
<protein>
    <submittedName>
        <fullName evidence="2">Uncharacterized protein</fullName>
    </submittedName>
</protein>
<evidence type="ECO:0000313" key="2">
    <source>
        <dbReference type="EMBL" id="MBO1081827.1"/>
    </source>
</evidence>
<reference evidence="2 3" key="1">
    <citation type="submission" date="2020-09" db="EMBL/GenBank/DDBJ databases">
        <title>Roseomonas.</title>
        <authorList>
            <person name="Zhu W."/>
        </authorList>
    </citation>
    <scope>NUCLEOTIDE SEQUENCE [LARGE SCALE GENOMIC DNA]</scope>
    <source>
        <strain evidence="2 3">573</strain>
    </source>
</reference>
<accession>A0ABS3KY56</accession>